<keyword evidence="1" id="KW-1133">Transmembrane helix</keyword>
<organism evidence="2 3">
    <name type="scientific">Herbiconiux ginsengi</name>
    <dbReference type="NCBI Taxonomy" id="381665"/>
    <lineage>
        <taxon>Bacteria</taxon>
        <taxon>Bacillati</taxon>
        <taxon>Actinomycetota</taxon>
        <taxon>Actinomycetes</taxon>
        <taxon>Micrococcales</taxon>
        <taxon>Microbacteriaceae</taxon>
        <taxon>Herbiconiux</taxon>
    </lineage>
</organism>
<keyword evidence="1" id="KW-0812">Transmembrane</keyword>
<evidence type="ECO:0000313" key="2">
    <source>
        <dbReference type="EMBL" id="SDZ42062.1"/>
    </source>
</evidence>
<name>A0A1H3SVR1_9MICO</name>
<sequence>MAEVLHLGALGAAGLGACCVALDGARPRVREVLLALTMVAAMLDVVSGLRLVPVLVWSALTVALALALAVRRRRSSEAPGVGRMRLHSSLGAIVMAGLMLVMGGGRAAAHGHHGSTAPLLLGTLVIAAVVLAAAALPELRRGHILERVQYAAMSASLLMLGGAALG</sequence>
<proteinExistence type="predicted"/>
<keyword evidence="1" id="KW-0472">Membrane</keyword>
<gene>
    <name evidence="2" type="ORF">SAMN05216554_3753</name>
</gene>
<dbReference type="RefSeq" id="WP_092556644.1">
    <property type="nucleotide sequence ID" value="NZ_FNPZ01000004.1"/>
</dbReference>
<dbReference type="Proteomes" id="UP000198891">
    <property type="component" value="Unassembled WGS sequence"/>
</dbReference>
<evidence type="ECO:0000256" key="1">
    <source>
        <dbReference type="SAM" id="Phobius"/>
    </source>
</evidence>
<feature type="transmembrane region" description="Helical" evidence="1">
    <location>
        <begin position="45"/>
        <end position="70"/>
    </location>
</feature>
<feature type="transmembrane region" description="Helical" evidence="1">
    <location>
        <begin position="115"/>
        <end position="136"/>
    </location>
</feature>
<dbReference type="STRING" id="381665.SAMN05216554_3753"/>
<protein>
    <submittedName>
        <fullName evidence="2">Uncharacterized protein</fullName>
    </submittedName>
</protein>
<evidence type="ECO:0000313" key="3">
    <source>
        <dbReference type="Proteomes" id="UP000198891"/>
    </source>
</evidence>
<feature type="transmembrane region" description="Helical" evidence="1">
    <location>
        <begin position="148"/>
        <end position="165"/>
    </location>
</feature>
<dbReference type="AlphaFoldDB" id="A0A1H3SVR1"/>
<feature type="transmembrane region" description="Helical" evidence="1">
    <location>
        <begin position="90"/>
        <end position="109"/>
    </location>
</feature>
<reference evidence="2 3" key="1">
    <citation type="submission" date="2016-10" db="EMBL/GenBank/DDBJ databases">
        <authorList>
            <person name="de Groot N.N."/>
        </authorList>
    </citation>
    <scope>NUCLEOTIDE SEQUENCE [LARGE SCALE GENOMIC DNA]</scope>
    <source>
        <strain evidence="2 3">CGMCC 4.3491</strain>
    </source>
</reference>
<keyword evidence="3" id="KW-1185">Reference proteome</keyword>
<dbReference type="EMBL" id="FNPZ01000004">
    <property type="protein sequence ID" value="SDZ42062.1"/>
    <property type="molecule type" value="Genomic_DNA"/>
</dbReference>
<accession>A0A1H3SVR1</accession>